<accession>K3YKK7</accession>
<dbReference type="EMBL" id="AGNK02003966">
    <property type="status" value="NOT_ANNOTATED_CDS"/>
    <property type="molecule type" value="Genomic_DNA"/>
</dbReference>
<sequence>MMGFLDVSLTYSPSHVHSILLIPYSNVLAWGWGTYMSSSKPLFLCFLVNSVAFVVIRDGILGHGRRKYPMKEMSFLN</sequence>
<keyword evidence="1" id="KW-0812">Transmembrane</keyword>
<evidence type="ECO:0000313" key="2">
    <source>
        <dbReference type="EnsemblPlants" id="KQL02398"/>
    </source>
</evidence>
<dbReference type="AlphaFoldDB" id="K3YKK7"/>
<dbReference type="InParanoid" id="K3YKK7"/>
<name>K3YKK7_SETIT</name>
<keyword evidence="3" id="KW-1185">Reference proteome</keyword>
<dbReference type="Proteomes" id="UP000004995">
    <property type="component" value="Unassembled WGS sequence"/>
</dbReference>
<evidence type="ECO:0000313" key="3">
    <source>
        <dbReference type="Proteomes" id="UP000004995"/>
    </source>
</evidence>
<proteinExistence type="predicted"/>
<reference evidence="2" key="2">
    <citation type="submission" date="2018-08" db="UniProtKB">
        <authorList>
            <consortium name="EnsemblPlants"/>
        </authorList>
    </citation>
    <scope>IDENTIFICATION</scope>
    <source>
        <strain evidence="2">Yugu1</strain>
    </source>
</reference>
<keyword evidence="1" id="KW-1133">Transmembrane helix</keyword>
<feature type="transmembrane region" description="Helical" evidence="1">
    <location>
        <begin position="41"/>
        <end position="61"/>
    </location>
</feature>
<dbReference type="Gramene" id="KQL02398">
    <property type="protein sequence ID" value="KQL02398"/>
    <property type="gene ID" value="SETIT_014776mg"/>
</dbReference>
<protein>
    <submittedName>
        <fullName evidence="2">Uncharacterized protein</fullName>
    </submittedName>
</protein>
<dbReference type="HOGENOM" id="CLU_2642747_0_0_1"/>
<reference evidence="3" key="1">
    <citation type="journal article" date="2012" name="Nat. Biotechnol.">
        <title>Reference genome sequence of the model plant Setaria.</title>
        <authorList>
            <person name="Bennetzen J.L."/>
            <person name="Schmutz J."/>
            <person name="Wang H."/>
            <person name="Percifield R."/>
            <person name="Hawkins J."/>
            <person name="Pontaroli A.C."/>
            <person name="Estep M."/>
            <person name="Feng L."/>
            <person name="Vaughn J.N."/>
            <person name="Grimwood J."/>
            <person name="Jenkins J."/>
            <person name="Barry K."/>
            <person name="Lindquist E."/>
            <person name="Hellsten U."/>
            <person name="Deshpande S."/>
            <person name="Wang X."/>
            <person name="Wu X."/>
            <person name="Mitros T."/>
            <person name="Triplett J."/>
            <person name="Yang X."/>
            <person name="Ye C.Y."/>
            <person name="Mauro-Herrera M."/>
            <person name="Wang L."/>
            <person name="Li P."/>
            <person name="Sharma M."/>
            <person name="Sharma R."/>
            <person name="Ronald P.C."/>
            <person name="Panaud O."/>
            <person name="Kellogg E.A."/>
            <person name="Brutnell T.P."/>
            <person name="Doust A.N."/>
            <person name="Tuskan G.A."/>
            <person name="Rokhsar D."/>
            <person name="Devos K.M."/>
        </authorList>
    </citation>
    <scope>NUCLEOTIDE SEQUENCE [LARGE SCALE GENOMIC DNA]</scope>
    <source>
        <strain evidence="3">cv. Yugu1</strain>
    </source>
</reference>
<keyword evidence="1" id="KW-0472">Membrane</keyword>
<evidence type="ECO:0000256" key="1">
    <source>
        <dbReference type="SAM" id="Phobius"/>
    </source>
</evidence>
<dbReference type="EnsemblPlants" id="KQL02398">
    <property type="protein sequence ID" value="KQL02398"/>
    <property type="gene ID" value="SETIT_014776mg"/>
</dbReference>
<organism evidence="2 3">
    <name type="scientific">Setaria italica</name>
    <name type="common">Foxtail millet</name>
    <name type="synonym">Panicum italicum</name>
    <dbReference type="NCBI Taxonomy" id="4555"/>
    <lineage>
        <taxon>Eukaryota</taxon>
        <taxon>Viridiplantae</taxon>
        <taxon>Streptophyta</taxon>
        <taxon>Embryophyta</taxon>
        <taxon>Tracheophyta</taxon>
        <taxon>Spermatophyta</taxon>
        <taxon>Magnoliopsida</taxon>
        <taxon>Liliopsida</taxon>
        <taxon>Poales</taxon>
        <taxon>Poaceae</taxon>
        <taxon>PACMAD clade</taxon>
        <taxon>Panicoideae</taxon>
        <taxon>Panicodae</taxon>
        <taxon>Paniceae</taxon>
        <taxon>Cenchrinae</taxon>
        <taxon>Setaria</taxon>
    </lineage>
</organism>